<dbReference type="Proteomes" id="UP000600449">
    <property type="component" value="Unassembled WGS sequence"/>
</dbReference>
<evidence type="ECO:0000313" key="1">
    <source>
        <dbReference type="EMBL" id="GGK19349.1"/>
    </source>
</evidence>
<proteinExistence type="predicted"/>
<organism evidence="1 2">
    <name type="scientific">Salinarimonas ramus</name>
    <dbReference type="NCBI Taxonomy" id="690164"/>
    <lineage>
        <taxon>Bacteria</taxon>
        <taxon>Pseudomonadati</taxon>
        <taxon>Pseudomonadota</taxon>
        <taxon>Alphaproteobacteria</taxon>
        <taxon>Hyphomicrobiales</taxon>
        <taxon>Salinarimonadaceae</taxon>
        <taxon>Salinarimonas</taxon>
    </lineage>
</organism>
<dbReference type="AlphaFoldDB" id="A0A917V222"/>
<name>A0A917V222_9HYPH</name>
<sequence length="141" mass="15096">MSKVVEFEPAARRIGAVRRVRSVEPRARLSADAWVSGAAVVAASTCPQPPPAMPERGEPSLGECLGQLQRDCAAAWRGPAERQVAGLVRLAACRTPMDFSRTQLALAHDSVARSFEETARIAESFARAQRAAAKAWLGGWG</sequence>
<evidence type="ECO:0008006" key="3">
    <source>
        <dbReference type="Google" id="ProtNLM"/>
    </source>
</evidence>
<comment type="caution">
    <text evidence="1">The sequence shown here is derived from an EMBL/GenBank/DDBJ whole genome shotgun (WGS) entry which is preliminary data.</text>
</comment>
<dbReference type="EMBL" id="BMMF01000001">
    <property type="protein sequence ID" value="GGK19349.1"/>
    <property type="molecule type" value="Genomic_DNA"/>
</dbReference>
<accession>A0A917V222</accession>
<protein>
    <recommendedName>
        <fullName evidence="3">Phasin protein</fullName>
    </recommendedName>
</protein>
<dbReference type="RefSeq" id="WP_188908662.1">
    <property type="nucleotide sequence ID" value="NZ_BMMF01000001.1"/>
</dbReference>
<evidence type="ECO:0000313" key="2">
    <source>
        <dbReference type="Proteomes" id="UP000600449"/>
    </source>
</evidence>
<gene>
    <name evidence="1" type="ORF">GCM10011322_02560</name>
</gene>
<reference evidence="1 2" key="1">
    <citation type="journal article" date="2014" name="Int. J. Syst. Evol. Microbiol.">
        <title>Complete genome sequence of Corynebacterium casei LMG S-19264T (=DSM 44701T), isolated from a smear-ripened cheese.</title>
        <authorList>
            <consortium name="US DOE Joint Genome Institute (JGI-PGF)"/>
            <person name="Walter F."/>
            <person name="Albersmeier A."/>
            <person name="Kalinowski J."/>
            <person name="Ruckert C."/>
        </authorList>
    </citation>
    <scope>NUCLEOTIDE SEQUENCE [LARGE SCALE GENOMIC DNA]</scope>
    <source>
        <strain evidence="1 2">CGMCC 1.9161</strain>
    </source>
</reference>
<keyword evidence="2" id="KW-1185">Reference proteome</keyword>